<dbReference type="SMART" id="SM00696">
    <property type="entry name" value="DM9"/>
    <property type="match status" value="2"/>
</dbReference>
<dbReference type="EMBL" id="KN882043">
    <property type="protein sequence ID" value="KIY46172.1"/>
    <property type="molecule type" value="Genomic_DNA"/>
</dbReference>
<gene>
    <name evidence="4" type="ORF">FISHEDRAFT_48088</name>
</gene>
<dbReference type="InterPro" id="IPR006616">
    <property type="entry name" value="DM9_repeat"/>
</dbReference>
<keyword evidence="5" id="KW-1185">Reference proteome</keyword>
<organism evidence="4 5">
    <name type="scientific">Fistulina hepatica ATCC 64428</name>
    <dbReference type="NCBI Taxonomy" id="1128425"/>
    <lineage>
        <taxon>Eukaryota</taxon>
        <taxon>Fungi</taxon>
        <taxon>Dikarya</taxon>
        <taxon>Basidiomycota</taxon>
        <taxon>Agaricomycotina</taxon>
        <taxon>Agaricomycetes</taxon>
        <taxon>Agaricomycetidae</taxon>
        <taxon>Agaricales</taxon>
        <taxon>Fistulinaceae</taxon>
        <taxon>Fistulina</taxon>
    </lineage>
</organism>
<dbReference type="GO" id="GO:0030246">
    <property type="term" value="F:carbohydrate binding"/>
    <property type="evidence" value="ECO:0007669"/>
    <property type="project" value="InterPro"/>
</dbReference>
<dbReference type="CDD" id="cd12214">
    <property type="entry name" value="ChiA1_BD"/>
    <property type="match status" value="1"/>
</dbReference>
<dbReference type="InterPro" id="IPR003610">
    <property type="entry name" value="CBM5/12"/>
</dbReference>
<evidence type="ECO:0000313" key="4">
    <source>
        <dbReference type="EMBL" id="KIY46172.1"/>
    </source>
</evidence>
<protein>
    <recommendedName>
        <fullName evidence="3">Chitin-binding type-3 domain-containing protein</fullName>
    </recommendedName>
</protein>
<dbReference type="GO" id="GO:0005975">
    <property type="term" value="P:carbohydrate metabolic process"/>
    <property type="evidence" value="ECO:0007669"/>
    <property type="project" value="InterPro"/>
</dbReference>
<feature type="domain" description="Chitin-binding type-3" evidence="3">
    <location>
        <begin position="4"/>
        <end position="44"/>
    </location>
</feature>
<dbReference type="Proteomes" id="UP000054144">
    <property type="component" value="Unassembled WGS sequence"/>
</dbReference>
<dbReference type="OrthoDB" id="2142040at2759"/>
<dbReference type="InterPro" id="IPR036573">
    <property type="entry name" value="CBM_sf_5/12"/>
</dbReference>
<feature type="compositionally biased region" description="Basic and acidic residues" evidence="2">
    <location>
        <begin position="51"/>
        <end position="65"/>
    </location>
</feature>
<dbReference type="GO" id="GO:0004553">
    <property type="term" value="F:hydrolase activity, hydrolyzing O-glycosyl compounds"/>
    <property type="evidence" value="ECO:0007669"/>
    <property type="project" value="InterPro"/>
</dbReference>
<evidence type="ECO:0000256" key="2">
    <source>
        <dbReference type="SAM" id="MobiDB-lite"/>
    </source>
</evidence>
<evidence type="ECO:0000256" key="1">
    <source>
        <dbReference type="ARBA" id="ARBA00022801"/>
    </source>
</evidence>
<dbReference type="AlphaFoldDB" id="A0A0D7A565"/>
<dbReference type="PANTHER" id="PTHR31649:SF1">
    <property type="entry name" value="FARNESOIC ACID O-METHYL TRANSFERASE DOMAIN-CONTAINING PROTEIN"/>
    <property type="match status" value="1"/>
</dbReference>
<evidence type="ECO:0000259" key="3">
    <source>
        <dbReference type="Pfam" id="PF02839"/>
    </source>
</evidence>
<dbReference type="GO" id="GO:0005576">
    <property type="term" value="C:extracellular region"/>
    <property type="evidence" value="ECO:0007669"/>
    <property type="project" value="InterPro"/>
</dbReference>
<dbReference type="Pfam" id="PF02839">
    <property type="entry name" value="CBM_5_12"/>
    <property type="match status" value="1"/>
</dbReference>
<accession>A0A0D7A565</accession>
<evidence type="ECO:0000313" key="5">
    <source>
        <dbReference type="Proteomes" id="UP000054144"/>
    </source>
</evidence>
<keyword evidence="1" id="KW-0378">Hydrolase</keyword>
<dbReference type="Pfam" id="PF11901">
    <property type="entry name" value="DM9"/>
    <property type="match status" value="1"/>
</dbReference>
<dbReference type="SUPFAM" id="SSF51055">
    <property type="entry name" value="Carbohydrate binding domain"/>
    <property type="match status" value="1"/>
</dbReference>
<feature type="region of interest" description="Disordered" evidence="2">
    <location>
        <begin position="51"/>
        <end position="98"/>
    </location>
</feature>
<name>A0A0D7A565_9AGAR</name>
<dbReference type="PANTHER" id="PTHR31649">
    <property type="entry name" value="AGAP009604-PA"/>
    <property type="match status" value="1"/>
</dbReference>
<reference evidence="4 5" key="1">
    <citation type="journal article" date="2015" name="Fungal Genet. Biol.">
        <title>Evolution of novel wood decay mechanisms in Agaricales revealed by the genome sequences of Fistulina hepatica and Cylindrobasidium torrendii.</title>
        <authorList>
            <person name="Floudas D."/>
            <person name="Held B.W."/>
            <person name="Riley R."/>
            <person name="Nagy L.G."/>
            <person name="Koehler G."/>
            <person name="Ransdell A.S."/>
            <person name="Younus H."/>
            <person name="Chow J."/>
            <person name="Chiniquy J."/>
            <person name="Lipzen A."/>
            <person name="Tritt A."/>
            <person name="Sun H."/>
            <person name="Haridas S."/>
            <person name="LaButti K."/>
            <person name="Ohm R.A."/>
            <person name="Kues U."/>
            <person name="Blanchette R.A."/>
            <person name="Grigoriev I.V."/>
            <person name="Minto R.E."/>
            <person name="Hibbett D.S."/>
        </authorList>
    </citation>
    <scope>NUCLEOTIDE SEQUENCE [LARGE SCALE GENOMIC DNA]</scope>
    <source>
        <strain evidence="4 5">ATCC 64428</strain>
    </source>
</reference>
<proteinExistence type="predicted"/>
<dbReference type="Gene3D" id="2.10.10.20">
    <property type="entry name" value="Carbohydrate-binding module superfamily 5/12"/>
    <property type="match status" value="1"/>
</dbReference>
<sequence>MRCWEPGVPYNLGDEVEYNGEYFSIVQPHISQGDWTPDCTPALWLRMEEPEHHSFPHPPHHEGHHPPPHQGGGFPEAKGFPAPEIPHGGPACVQQQQPEPPRLRALNELNSREAWITNAMEQKQFYQEHGARSPATWILTEGKRIPQGAVHVSREKTWDLYICRVFYEGSIQTGKASDAFQKGAVIGFGGKEVQIEVFEVLVGDMRGLRWVPASGRLDVYALGSRPVEGGIDADGTPLYVACAAHNGAVHPGKISTKFEGALIPYDNHEKCIHVSTRHLHVYLELNGASFRTTRSCAMRETRFFSKSQPQSPIFPVYIFTM</sequence>